<protein>
    <submittedName>
        <fullName evidence="11">Diguanylate cyclase</fullName>
        <ecNumber evidence="11">2.7.7.65</ecNumber>
    </submittedName>
</protein>
<dbReference type="InterPro" id="IPR035965">
    <property type="entry name" value="PAS-like_dom_sf"/>
</dbReference>
<dbReference type="EMBL" id="CBTK010000120">
    <property type="protein sequence ID" value="CDH45091.1"/>
    <property type="molecule type" value="Genomic_DNA"/>
</dbReference>
<dbReference type="PANTHER" id="PTHR44757">
    <property type="entry name" value="DIGUANYLATE CYCLASE DGCP"/>
    <property type="match status" value="1"/>
</dbReference>
<dbReference type="RefSeq" id="WP_051497648.1">
    <property type="nucleotide sequence ID" value="NZ_CBTK010000120.1"/>
</dbReference>
<dbReference type="NCBIfam" id="TIGR00254">
    <property type="entry name" value="GGDEF"/>
    <property type="match status" value="1"/>
</dbReference>
<accession>A0A7U7J3Z2</accession>
<keyword evidence="5 8" id="KW-1133">Transmembrane helix</keyword>
<feature type="transmembrane region" description="Helical" evidence="8">
    <location>
        <begin position="46"/>
        <end position="67"/>
    </location>
</feature>
<feature type="transmembrane region" description="Helical" evidence="8">
    <location>
        <begin position="127"/>
        <end position="144"/>
    </location>
</feature>
<dbReference type="InterPro" id="IPR052155">
    <property type="entry name" value="Biofilm_reg_signaling"/>
</dbReference>
<dbReference type="Pfam" id="PF00990">
    <property type="entry name" value="GGDEF"/>
    <property type="match status" value="1"/>
</dbReference>
<keyword evidence="3" id="KW-1003">Cell membrane</keyword>
<feature type="region of interest" description="Disordered" evidence="7">
    <location>
        <begin position="16"/>
        <end position="35"/>
    </location>
</feature>
<keyword evidence="12" id="KW-1185">Reference proteome</keyword>
<evidence type="ECO:0000256" key="6">
    <source>
        <dbReference type="ARBA" id="ARBA00023136"/>
    </source>
</evidence>
<comment type="cofactor">
    <cofactor evidence="1">
        <name>Mg(2+)</name>
        <dbReference type="ChEBI" id="CHEBI:18420"/>
    </cofactor>
</comment>
<dbReference type="PROSITE" id="PS50112">
    <property type="entry name" value="PAS"/>
    <property type="match status" value="1"/>
</dbReference>
<comment type="caution">
    <text evidence="11">The sequence shown here is derived from an EMBL/GenBank/DDBJ whole genome shotgun (WGS) entry which is preliminary data.</text>
</comment>
<keyword evidence="4 8" id="KW-0812">Transmembrane</keyword>
<evidence type="ECO:0000256" key="8">
    <source>
        <dbReference type="SAM" id="Phobius"/>
    </source>
</evidence>
<evidence type="ECO:0000256" key="7">
    <source>
        <dbReference type="SAM" id="MobiDB-lite"/>
    </source>
</evidence>
<dbReference type="PANTHER" id="PTHR44757:SF2">
    <property type="entry name" value="BIOFILM ARCHITECTURE MAINTENANCE PROTEIN MBAA"/>
    <property type="match status" value="1"/>
</dbReference>
<dbReference type="OrthoDB" id="9812358at2"/>
<dbReference type="GO" id="GO:0006355">
    <property type="term" value="P:regulation of DNA-templated transcription"/>
    <property type="evidence" value="ECO:0007669"/>
    <property type="project" value="InterPro"/>
</dbReference>
<dbReference type="SMART" id="SM00091">
    <property type="entry name" value="PAS"/>
    <property type="match status" value="1"/>
</dbReference>
<evidence type="ECO:0000256" key="2">
    <source>
        <dbReference type="ARBA" id="ARBA00004651"/>
    </source>
</evidence>
<feature type="transmembrane region" description="Helical" evidence="8">
    <location>
        <begin position="299"/>
        <end position="319"/>
    </location>
</feature>
<keyword evidence="6 8" id="KW-0472">Membrane</keyword>
<gene>
    <name evidence="11" type="ORF">BN874_2060004</name>
</gene>
<dbReference type="Gene3D" id="3.30.450.20">
    <property type="entry name" value="PAS domain"/>
    <property type="match status" value="1"/>
</dbReference>
<evidence type="ECO:0000256" key="4">
    <source>
        <dbReference type="ARBA" id="ARBA00022692"/>
    </source>
</evidence>
<dbReference type="SMART" id="SM00267">
    <property type="entry name" value="GGDEF"/>
    <property type="match status" value="1"/>
</dbReference>
<dbReference type="CDD" id="cd00130">
    <property type="entry name" value="PAS"/>
    <property type="match status" value="1"/>
</dbReference>
<dbReference type="InterPro" id="IPR000160">
    <property type="entry name" value="GGDEF_dom"/>
</dbReference>
<feature type="transmembrane region" description="Helical" evidence="8">
    <location>
        <begin position="325"/>
        <end position="345"/>
    </location>
</feature>
<feature type="transmembrane region" description="Helical" evidence="8">
    <location>
        <begin position="250"/>
        <end position="270"/>
    </location>
</feature>
<evidence type="ECO:0000259" key="10">
    <source>
        <dbReference type="PROSITE" id="PS50887"/>
    </source>
</evidence>
<dbReference type="PROSITE" id="PS50887">
    <property type="entry name" value="GGDEF"/>
    <property type="match status" value="1"/>
</dbReference>
<name>A0A7U7J3Z2_9GAMM</name>
<sequence>MKSDESGFVLASAAQARTGQDAAPPANAAMTEPLSSASAPGQRQRILALVIGYLLLYFGAFWAAALLDQGGLIASLWYPPAGLTVFGMLAFGWAGVALDVAGSFLTLLILETAQGASLSADQVLSELIYALFHTAGYAAAVLPLRHWVRSVGSCLAQPAQISGFLFAALLGAALATGINLIWFYSTRLSDFSPLSIASTWLVGDFIGIITFTPLLLVFLLPSLNQYRQQGRWCWTGEPAVKVSGSAHHSILADGLMLVTMLLMIFGIPWSLEMGRHFPFAALLLLMPLAWFTQRHGLRGAVLGTMLLSSGLVVLVALLNPSDYTLEYQLVMIAIALTGLLLGGAVETRNQAQAALQVQAMRLEQDVAARTEELQRAYQELASKEHHQRTLVNAAPVGIAEFDAQGYCRYLNPVGCALTACNLEAAWGRHIFEFIHPDDRDHVEFIWQLNATYAGVNQLEFHLRGTDFWVSAHWINLFKVGQPFVGSIIIFVDNTEQRRKDQQLWFQAHYDALTDLPNRNLFWERLTQNLHRAKRNHQNVAVLWIDLDGFKAVNDTLGHAAGDEVLQQVAHRLSGRMRDSDTVARMGGDEFAVILPDIGEIGAAEQVAADLTVLLAKPFALKGGVGHISASIGIAMYPLHTEDAEVLVNYADTAMYFAKNAGKNQIAVWQPDI</sequence>
<comment type="subcellular location">
    <subcellularLocation>
        <location evidence="2">Cell membrane</location>
        <topology evidence="2">Multi-pass membrane protein</topology>
    </subcellularLocation>
</comment>
<feature type="transmembrane region" description="Helical" evidence="8">
    <location>
        <begin position="164"/>
        <end position="185"/>
    </location>
</feature>
<dbReference type="InterPro" id="IPR013767">
    <property type="entry name" value="PAS_fold"/>
</dbReference>
<feature type="transmembrane region" description="Helical" evidence="8">
    <location>
        <begin position="276"/>
        <end position="292"/>
    </location>
</feature>
<evidence type="ECO:0000313" key="11">
    <source>
        <dbReference type="EMBL" id="CDH45091.1"/>
    </source>
</evidence>
<dbReference type="Gene3D" id="3.30.70.270">
    <property type="match status" value="1"/>
</dbReference>
<dbReference type="InterPro" id="IPR000014">
    <property type="entry name" value="PAS"/>
</dbReference>
<keyword evidence="11" id="KW-0548">Nucleotidyltransferase</keyword>
<dbReference type="SUPFAM" id="SSF55073">
    <property type="entry name" value="Nucleotide cyclase"/>
    <property type="match status" value="1"/>
</dbReference>
<evidence type="ECO:0000259" key="9">
    <source>
        <dbReference type="PROSITE" id="PS50112"/>
    </source>
</evidence>
<evidence type="ECO:0000313" key="12">
    <source>
        <dbReference type="Proteomes" id="UP000019184"/>
    </source>
</evidence>
<dbReference type="NCBIfam" id="TIGR00229">
    <property type="entry name" value="sensory_box"/>
    <property type="match status" value="1"/>
</dbReference>
<feature type="domain" description="GGDEF" evidence="10">
    <location>
        <begin position="537"/>
        <end position="670"/>
    </location>
</feature>
<organism evidence="11 12">
    <name type="scientific">Candidatus Contendobacter odensis Run_B_J11</name>
    <dbReference type="NCBI Taxonomy" id="1400861"/>
    <lineage>
        <taxon>Bacteria</taxon>
        <taxon>Pseudomonadati</taxon>
        <taxon>Pseudomonadota</taxon>
        <taxon>Gammaproteobacteria</taxon>
        <taxon>Candidatus Competibacteraceae</taxon>
        <taxon>Candidatus Contendibacter</taxon>
    </lineage>
</organism>
<feature type="transmembrane region" description="Helical" evidence="8">
    <location>
        <begin position="197"/>
        <end position="220"/>
    </location>
</feature>
<dbReference type="AlphaFoldDB" id="A0A7U7J3Z2"/>
<dbReference type="FunFam" id="3.30.70.270:FF:000001">
    <property type="entry name" value="Diguanylate cyclase domain protein"/>
    <property type="match status" value="1"/>
</dbReference>
<dbReference type="Pfam" id="PF00989">
    <property type="entry name" value="PAS"/>
    <property type="match status" value="1"/>
</dbReference>
<dbReference type="CDD" id="cd01949">
    <property type="entry name" value="GGDEF"/>
    <property type="match status" value="1"/>
</dbReference>
<keyword evidence="11" id="KW-0808">Transferase</keyword>
<dbReference type="InterPro" id="IPR029787">
    <property type="entry name" value="Nucleotide_cyclase"/>
</dbReference>
<proteinExistence type="predicted"/>
<dbReference type="InterPro" id="IPR043128">
    <property type="entry name" value="Rev_trsase/Diguanyl_cyclase"/>
</dbReference>
<dbReference type="GO" id="GO:0005886">
    <property type="term" value="C:plasma membrane"/>
    <property type="evidence" value="ECO:0007669"/>
    <property type="project" value="UniProtKB-SubCell"/>
</dbReference>
<feature type="domain" description="PAS" evidence="9">
    <location>
        <begin position="383"/>
        <end position="443"/>
    </location>
</feature>
<dbReference type="Proteomes" id="UP000019184">
    <property type="component" value="Unassembled WGS sequence"/>
</dbReference>
<dbReference type="Pfam" id="PF05231">
    <property type="entry name" value="MASE1"/>
    <property type="match status" value="1"/>
</dbReference>
<feature type="transmembrane region" description="Helical" evidence="8">
    <location>
        <begin position="76"/>
        <end position="98"/>
    </location>
</feature>
<evidence type="ECO:0000256" key="5">
    <source>
        <dbReference type="ARBA" id="ARBA00022989"/>
    </source>
</evidence>
<evidence type="ECO:0000256" key="1">
    <source>
        <dbReference type="ARBA" id="ARBA00001946"/>
    </source>
</evidence>
<dbReference type="SUPFAM" id="SSF55785">
    <property type="entry name" value="PYP-like sensor domain (PAS domain)"/>
    <property type="match status" value="1"/>
</dbReference>
<dbReference type="InterPro" id="IPR007895">
    <property type="entry name" value="MASE1"/>
</dbReference>
<dbReference type="GO" id="GO:0052621">
    <property type="term" value="F:diguanylate cyclase activity"/>
    <property type="evidence" value="ECO:0007669"/>
    <property type="project" value="UniProtKB-EC"/>
</dbReference>
<reference evidence="11 12" key="1">
    <citation type="journal article" date="2014" name="ISME J.">
        <title>Candidatus Competibacter-lineage genomes retrieved from metagenomes reveal functional metabolic diversity.</title>
        <authorList>
            <person name="McIlroy S.J."/>
            <person name="Albertsen M."/>
            <person name="Andresen E.K."/>
            <person name="Saunders A.M."/>
            <person name="Kristiansen R."/>
            <person name="Stokholm-Bjerregaard M."/>
            <person name="Nielsen K.L."/>
            <person name="Nielsen P.H."/>
        </authorList>
    </citation>
    <scope>NUCLEOTIDE SEQUENCE [LARGE SCALE GENOMIC DNA]</scope>
    <source>
        <strain evidence="11 12">Run_B_J11</strain>
    </source>
</reference>
<dbReference type="EC" id="2.7.7.65" evidence="11"/>
<evidence type="ECO:0000256" key="3">
    <source>
        <dbReference type="ARBA" id="ARBA00022475"/>
    </source>
</evidence>